<dbReference type="GO" id="GO:0000785">
    <property type="term" value="C:chromatin"/>
    <property type="evidence" value="ECO:0007669"/>
    <property type="project" value="TreeGrafter"/>
</dbReference>
<keyword evidence="4" id="KW-1185">Reference proteome</keyword>
<evidence type="ECO:0000256" key="1">
    <source>
        <dbReference type="ARBA" id="ARBA00007598"/>
    </source>
</evidence>
<dbReference type="InterPro" id="IPR008927">
    <property type="entry name" value="6-PGluconate_DH-like_C_sf"/>
</dbReference>
<dbReference type="SUPFAM" id="SSF51735">
    <property type="entry name" value="NAD(P)-binding Rossmann-fold domains"/>
    <property type="match status" value="1"/>
</dbReference>
<dbReference type="GO" id="GO:0140673">
    <property type="term" value="P:transcription elongation-coupled chromatin remodeling"/>
    <property type="evidence" value="ECO:0007669"/>
    <property type="project" value="TreeGrafter"/>
</dbReference>
<dbReference type="PANTHER" id="PTHR43580">
    <property type="entry name" value="OXIDOREDUCTASE GLYR1-RELATED"/>
    <property type="match status" value="1"/>
</dbReference>
<dbReference type="GO" id="GO:0003677">
    <property type="term" value="F:DNA binding"/>
    <property type="evidence" value="ECO:0007669"/>
    <property type="project" value="TreeGrafter"/>
</dbReference>
<dbReference type="Gene3D" id="3.40.50.720">
    <property type="entry name" value="NAD(P)-binding Rossmann-like Domain"/>
    <property type="match status" value="1"/>
</dbReference>
<dbReference type="EMBL" id="JBBCAQ010000003">
    <property type="protein sequence ID" value="KAK7604913.1"/>
    <property type="molecule type" value="Genomic_DNA"/>
</dbReference>
<evidence type="ECO:0000313" key="3">
    <source>
        <dbReference type="EMBL" id="KAK7604913.1"/>
    </source>
</evidence>
<dbReference type="InterPro" id="IPR013328">
    <property type="entry name" value="6PGD_dom2"/>
</dbReference>
<dbReference type="InterPro" id="IPR051265">
    <property type="entry name" value="HIBADH-related_NP60_sf"/>
</dbReference>
<accession>A0AAN9U493</accession>
<sequence>MIKSWMTSQIPDTIYLWVRIEILVMLFLCSALDIATVECSIHKLELLVCRTFQHQNRPIQRLALWPAACTEFEKAGAQVGLTPSDVIQASDITYSCVANPQSAKEAISGKGGRYLEAQMQGSKVEAEEGTLVILAAGDKSLFDDCQSCFIAMSKNSFYLDMIMGTFNPELALEHLQKDMKLSIMLGDQVEQPLPLTAAANEVFKHAKRLGYGKHDASAIYIRARF</sequence>
<dbReference type="InterPro" id="IPR029154">
    <property type="entry name" value="HIBADH-like_NADP-bd"/>
</dbReference>
<dbReference type="InterPro" id="IPR036291">
    <property type="entry name" value="NAD(P)-bd_dom_sf"/>
</dbReference>
<dbReference type="Gene3D" id="1.10.1040.10">
    <property type="entry name" value="N-(1-d-carboxylethyl)-l-norvaline Dehydrogenase, domain 2"/>
    <property type="match status" value="1"/>
</dbReference>
<gene>
    <name evidence="3" type="ORF">V9T40_006099</name>
</gene>
<organism evidence="3 4">
    <name type="scientific">Parthenolecanium corni</name>
    <dbReference type="NCBI Taxonomy" id="536013"/>
    <lineage>
        <taxon>Eukaryota</taxon>
        <taxon>Metazoa</taxon>
        <taxon>Ecdysozoa</taxon>
        <taxon>Arthropoda</taxon>
        <taxon>Hexapoda</taxon>
        <taxon>Insecta</taxon>
        <taxon>Pterygota</taxon>
        <taxon>Neoptera</taxon>
        <taxon>Paraneoptera</taxon>
        <taxon>Hemiptera</taxon>
        <taxon>Sternorrhyncha</taxon>
        <taxon>Coccoidea</taxon>
        <taxon>Coccidae</taxon>
        <taxon>Parthenolecanium</taxon>
    </lineage>
</organism>
<evidence type="ECO:0000313" key="4">
    <source>
        <dbReference type="Proteomes" id="UP001367676"/>
    </source>
</evidence>
<dbReference type="PANTHER" id="PTHR43580:SF2">
    <property type="entry name" value="CYTOKINE-LIKE NUCLEAR FACTOR N-PAC"/>
    <property type="match status" value="1"/>
</dbReference>
<protein>
    <recommendedName>
        <fullName evidence="2">3-hydroxyisobutyrate dehydrogenase-like NAD-binding domain-containing protein</fullName>
    </recommendedName>
</protein>
<dbReference type="Pfam" id="PF14833">
    <property type="entry name" value="NAD_binding_11"/>
    <property type="match status" value="1"/>
</dbReference>
<dbReference type="GO" id="GO:0050661">
    <property type="term" value="F:NADP binding"/>
    <property type="evidence" value="ECO:0007669"/>
    <property type="project" value="InterPro"/>
</dbReference>
<comment type="similarity">
    <text evidence="1">Belongs to the HIBADH-related family. NP60 subfamily.</text>
</comment>
<reference evidence="3 4" key="1">
    <citation type="submission" date="2024-03" db="EMBL/GenBank/DDBJ databases">
        <title>Adaptation during the transition from Ophiocordyceps entomopathogen to insect associate is accompanied by gene loss and intensified selection.</title>
        <authorList>
            <person name="Ward C.M."/>
            <person name="Onetto C.A."/>
            <person name="Borneman A.R."/>
        </authorList>
    </citation>
    <scope>NUCLEOTIDE SEQUENCE [LARGE SCALE GENOMIC DNA]</scope>
    <source>
        <strain evidence="3">AWRI1</strain>
        <tissue evidence="3">Single Adult Female</tissue>
    </source>
</reference>
<comment type="caution">
    <text evidence="3">The sequence shown here is derived from an EMBL/GenBank/DDBJ whole genome shotgun (WGS) entry which is preliminary data.</text>
</comment>
<feature type="domain" description="3-hydroxyisobutyrate dehydrogenase-like NAD-binding" evidence="2">
    <location>
        <begin position="152"/>
        <end position="220"/>
    </location>
</feature>
<dbReference type="AlphaFoldDB" id="A0AAN9U493"/>
<proteinExistence type="inferred from homology"/>
<dbReference type="SUPFAM" id="SSF48179">
    <property type="entry name" value="6-phosphogluconate dehydrogenase C-terminal domain-like"/>
    <property type="match status" value="1"/>
</dbReference>
<dbReference type="GO" id="GO:0051287">
    <property type="term" value="F:NAD binding"/>
    <property type="evidence" value="ECO:0007669"/>
    <property type="project" value="InterPro"/>
</dbReference>
<dbReference type="GO" id="GO:0031491">
    <property type="term" value="F:nucleosome binding"/>
    <property type="evidence" value="ECO:0007669"/>
    <property type="project" value="TreeGrafter"/>
</dbReference>
<name>A0AAN9U493_9HEMI</name>
<dbReference type="Proteomes" id="UP001367676">
    <property type="component" value="Unassembled WGS sequence"/>
</dbReference>
<evidence type="ECO:0000259" key="2">
    <source>
        <dbReference type="Pfam" id="PF14833"/>
    </source>
</evidence>